<protein>
    <submittedName>
        <fullName evidence="1">Uncharacterized protein</fullName>
    </submittedName>
</protein>
<accession>A0A061RWL5</accession>
<feature type="non-terminal residue" evidence="1">
    <location>
        <position position="82"/>
    </location>
</feature>
<dbReference type="EMBL" id="GBEZ01010751">
    <property type="protein sequence ID" value="JAC74966.1"/>
    <property type="molecule type" value="Transcribed_RNA"/>
</dbReference>
<name>A0A061RWL5_9CHLO</name>
<feature type="non-terminal residue" evidence="1">
    <location>
        <position position="1"/>
    </location>
</feature>
<reference evidence="1" key="1">
    <citation type="submission" date="2014-05" db="EMBL/GenBank/DDBJ databases">
        <title>The transcriptome of the halophilic microalga Tetraselmis sp. GSL018 isolated from the Great Salt Lake, Utah.</title>
        <authorList>
            <person name="Jinkerson R.E."/>
            <person name="D'Adamo S."/>
            <person name="Posewitz M.C."/>
        </authorList>
    </citation>
    <scope>NUCLEOTIDE SEQUENCE</scope>
    <source>
        <strain evidence="1">GSL018</strain>
    </source>
</reference>
<gene>
    <name evidence="1" type="ORF">TSPGSL018_24511</name>
</gene>
<proteinExistence type="predicted"/>
<evidence type="ECO:0000313" key="1">
    <source>
        <dbReference type="EMBL" id="JAC74966.1"/>
    </source>
</evidence>
<dbReference type="AlphaFoldDB" id="A0A061RWL5"/>
<sequence>TYLSTLLQQKPTARCSSALFVSCSFSPERGKVRQSLCLGLFCLSPPEKLSKYSQSWKVRTSSCWSKMLFCIARDETDNEIEL</sequence>
<organism evidence="1">
    <name type="scientific">Tetraselmis sp. GSL018</name>
    <dbReference type="NCBI Taxonomy" id="582737"/>
    <lineage>
        <taxon>Eukaryota</taxon>
        <taxon>Viridiplantae</taxon>
        <taxon>Chlorophyta</taxon>
        <taxon>core chlorophytes</taxon>
        <taxon>Chlorodendrophyceae</taxon>
        <taxon>Chlorodendrales</taxon>
        <taxon>Chlorodendraceae</taxon>
        <taxon>Tetraselmis</taxon>
    </lineage>
</organism>